<keyword evidence="4" id="KW-1185">Reference proteome</keyword>
<dbReference type="RefSeq" id="XP_955923.1">
    <property type="nucleotide sequence ID" value="XM_950830.2"/>
</dbReference>
<dbReference type="PIR" id="T51194">
    <property type="entry name" value="T51194"/>
</dbReference>
<evidence type="ECO:0000313" key="4">
    <source>
        <dbReference type="Proteomes" id="UP000001805"/>
    </source>
</evidence>
<dbReference type="GO" id="GO:0005634">
    <property type="term" value="C:nucleus"/>
    <property type="evidence" value="ECO:0000318"/>
    <property type="project" value="GO_Central"/>
</dbReference>
<dbReference type="Gene3D" id="3.90.1140.10">
    <property type="entry name" value="Cyclic phosphodiesterase"/>
    <property type="match status" value="2"/>
</dbReference>
<dbReference type="InParanoid" id="Q1K4Q6"/>
<reference evidence="3 4" key="1">
    <citation type="journal article" date="2003" name="Nature">
        <title>The genome sequence of the filamentous fungus Neurospora crassa.</title>
        <authorList>
            <person name="Galagan J.E."/>
            <person name="Calvo S.E."/>
            <person name="Borkovich K.A."/>
            <person name="Selker E.U."/>
            <person name="Read N.D."/>
            <person name="Jaffe D."/>
            <person name="FitzHugh W."/>
            <person name="Ma L.J."/>
            <person name="Smirnov S."/>
            <person name="Purcell S."/>
            <person name="Rehman B."/>
            <person name="Elkins T."/>
            <person name="Engels R."/>
            <person name="Wang S."/>
            <person name="Nielsen C.B."/>
            <person name="Butler J."/>
            <person name="Endrizzi M."/>
            <person name="Qui D."/>
            <person name="Ianakiev P."/>
            <person name="Bell-Pedersen D."/>
            <person name="Nelson M.A."/>
            <person name="Werner-Washburne M."/>
            <person name="Selitrennikoff C.P."/>
            <person name="Kinsey J.A."/>
            <person name="Braun E.L."/>
            <person name="Zelter A."/>
            <person name="Schulte U."/>
            <person name="Kothe G.O."/>
            <person name="Jedd G."/>
            <person name="Mewes W."/>
            <person name="Staben C."/>
            <person name="Marcotte E."/>
            <person name="Greenberg D."/>
            <person name="Roy A."/>
            <person name="Foley K."/>
            <person name="Naylor J."/>
            <person name="Stange-Thomann N."/>
            <person name="Barrett R."/>
            <person name="Gnerre S."/>
            <person name="Kamal M."/>
            <person name="Kamvysselis M."/>
            <person name="Mauceli E."/>
            <person name="Bielke C."/>
            <person name="Rudd S."/>
            <person name="Frishman D."/>
            <person name="Krystofova S."/>
            <person name="Rasmussen C."/>
            <person name="Metzenberg R.L."/>
            <person name="Perkins D.D."/>
            <person name="Kroken S."/>
            <person name="Cogoni C."/>
            <person name="Macino G."/>
            <person name="Catcheside D."/>
            <person name="Li W."/>
            <person name="Pratt R.J."/>
            <person name="Osmani S.A."/>
            <person name="DeSouza C.P."/>
            <person name="Glass L."/>
            <person name="Orbach M.J."/>
            <person name="Berglund J.A."/>
            <person name="Voelker R."/>
            <person name="Yarden O."/>
            <person name="Plamann M."/>
            <person name="Seiler S."/>
            <person name="Dunlap J."/>
            <person name="Radford A."/>
            <person name="Aramayo R."/>
            <person name="Natvig D.O."/>
            <person name="Alex L.A."/>
            <person name="Mannhaupt G."/>
            <person name="Ebbole D.J."/>
            <person name="Freitag M."/>
            <person name="Paulsen I."/>
            <person name="Sachs M.S."/>
            <person name="Lander E.S."/>
            <person name="Nusbaum C."/>
            <person name="Birren B."/>
        </authorList>
    </citation>
    <scope>NUCLEOTIDE SEQUENCE [LARGE SCALE GENOMIC DNA]</scope>
    <source>
        <strain evidence="4">ATCC 24698 / 74-OR23-1A / CBS 708.71 / DSM 1257 / FGSC 987</strain>
    </source>
</reference>
<dbReference type="InterPro" id="IPR019510">
    <property type="entry name" value="AKAP7-like_phosphoesterase"/>
</dbReference>
<dbReference type="KEGG" id="ncr:NCU01490"/>
<feature type="compositionally biased region" description="Gly residues" evidence="1">
    <location>
        <begin position="163"/>
        <end position="174"/>
    </location>
</feature>
<feature type="compositionally biased region" description="Basic residues" evidence="1">
    <location>
        <begin position="384"/>
        <end position="403"/>
    </location>
</feature>
<evidence type="ECO:0000259" key="2">
    <source>
        <dbReference type="Pfam" id="PF10469"/>
    </source>
</evidence>
<dbReference type="PANTHER" id="PTHR13360">
    <property type="entry name" value="ACTIVATING SIGNAL COINTEGRATOR 1 COMPLEX SUBUNIT 1"/>
    <property type="match status" value="1"/>
</dbReference>
<gene>
    <name evidence="3" type="ORF">NCU01490</name>
</gene>
<feature type="region of interest" description="Disordered" evidence="1">
    <location>
        <begin position="146"/>
        <end position="214"/>
    </location>
</feature>
<protein>
    <recommendedName>
        <fullName evidence="2">A-kinase anchor protein 7-like phosphoesterase domain-containing protein</fullName>
    </recommendedName>
</protein>
<organism evidence="3 4">
    <name type="scientific">Neurospora crassa (strain ATCC 24698 / 74-OR23-1A / CBS 708.71 / DSM 1257 / FGSC 987)</name>
    <dbReference type="NCBI Taxonomy" id="367110"/>
    <lineage>
        <taxon>Eukaryota</taxon>
        <taxon>Fungi</taxon>
        <taxon>Dikarya</taxon>
        <taxon>Ascomycota</taxon>
        <taxon>Pezizomycotina</taxon>
        <taxon>Sordariomycetes</taxon>
        <taxon>Sordariomycetidae</taxon>
        <taxon>Sordariales</taxon>
        <taxon>Sordariaceae</taxon>
        <taxon>Neurospora</taxon>
    </lineage>
</organism>
<dbReference type="Proteomes" id="UP000001805">
    <property type="component" value="Chromosome 6, Linkage Group II"/>
</dbReference>
<feature type="region of interest" description="Disordered" evidence="1">
    <location>
        <begin position="376"/>
        <end position="407"/>
    </location>
</feature>
<dbReference type="PaxDb" id="5141-EFNCRP00000001832"/>
<dbReference type="InterPro" id="IPR009210">
    <property type="entry name" value="ASCC1"/>
</dbReference>
<feature type="region of interest" description="Disordered" evidence="1">
    <location>
        <begin position="1"/>
        <end position="84"/>
    </location>
</feature>
<feature type="compositionally biased region" description="Basic and acidic residues" evidence="1">
    <location>
        <begin position="180"/>
        <end position="192"/>
    </location>
</feature>
<dbReference type="OrthoDB" id="277832at2759"/>
<dbReference type="GO" id="GO:0006355">
    <property type="term" value="P:regulation of DNA-templated transcription"/>
    <property type="evidence" value="ECO:0000318"/>
    <property type="project" value="GO_Central"/>
</dbReference>
<evidence type="ECO:0000313" key="3">
    <source>
        <dbReference type="EMBL" id="EAA26687.1"/>
    </source>
</evidence>
<dbReference type="AlphaFoldDB" id="Q1K4Q6"/>
<dbReference type="VEuPathDB" id="FungiDB:NCU01490"/>
<name>Q1K4Q6_NEUCR</name>
<sequence>MEESKRQPQPAVPAASTLLSSSPPSELAPPQEQEQQQQPAGEDTAKSKGKGGRKGNNNNNNNTENNQNKKPNKMPPKPPPTHFLCIPLVTTASRPHLTRSLAAFREEVTAPNPSSAYGALPVPEQAIRPVGTVHLTLGVMSFMEPKVGKPARQRQGQEEEEGGGGAGSGIGANGKGRRNGPQEDSRGRDRSRSRSGSGSGEEQPEASGKNESLSGLRKLEEAKALLKSLKLKEIWQGVLRESQTQATAVPVPRDVENGNGGGAPIAIGTAEVSDEGLEAGMGTAVRDVQPRSLSEMEMKEEEHPKITLRGLHSMQSPSKAAVLYAPPVDPLGHLQRFCEEVKAEFVQRGLMMEEGGRPLLLHATVVNTIYVKGRDQQQAVGNRGGKKGGHGHHGHHGHRRGGGNKRERLTIDAREILERYEEYTWMEGVKVEKVAICKMGAKKEMVDGVVVDEAYEVEEEIEF</sequence>
<dbReference type="GO" id="GO:0006307">
    <property type="term" value="P:DNA alkylation repair"/>
    <property type="evidence" value="ECO:0007669"/>
    <property type="project" value="InterPro"/>
</dbReference>
<dbReference type="PANTHER" id="PTHR13360:SF1">
    <property type="entry name" value="ACTIVATING SIGNAL COINTEGRATOR 1 COMPLEX SUBUNIT 1"/>
    <property type="match status" value="1"/>
</dbReference>
<proteinExistence type="predicted"/>
<dbReference type="EMBL" id="CM002237">
    <property type="protein sequence ID" value="EAA26687.1"/>
    <property type="molecule type" value="Genomic_DNA"/>
</dbReference>
<accession>Q1K4Q6</accession>
<feature type="compositionally biased region" description="Low complexity" evidence="1">
    <location>
        <begin position="12"/>
        <end position="40"/>
    </location>
</feature>
<feature type="domain" description="A-kinase anchor protein 7-like phosphoesterase" evidence="2">
    <location>
        <begin position="298"/>
        <end position="445"/>
    </location>
</feature>
<dbReference type="HOGENOM" id="CLU_038379_1_0_1"/>
<dbReference type="STRING" id="367110.Q1K4Q6"/>
<feature type="compositionally biased region" description="Low complexity" evidence="1">
    <location>
        <begin position="55"/>
        <end position="69"/>
    </location>
</feature>
<dbReference type="Pfam" id="PF10469">
    <property type="entry name" value="AKAP7_NLS"/>
    <property type="match status" value="1"/>
</dbReference>
<dbReference type="GeneID" id="3872071"/>
<evidence type="ECO:0000256" key="1">
    <source>
        <dbReference type="SAM" id="MobiDB-lite"/>
    </source>
</evidence>